<dbReference type="EMBL" id="OV651813">
    <property type="protein sequence ID" value="CAH1098722.1"/>
    <property type="molecule type" value="Genomic_DNA"/>
</dbReference>
<accession>A0A9P0G6M8</accession>
<dbReference type="Proteomes" id="UP001153636">
    <property type="component" value="Chromosome 1"/>
</dbReference>
<proteinExistence type="predicted"/>
<evidence type="ECO:0008006" key="5">
    <source>
        <dbReference type="Google" id="ProtNLM"/>
    </source>
</evidence>
<evidence type="ECO:0000313" key="4">
    <source>
        <dbReference type="Proteomes" id="UP001153636"/>
    </source>
</evidence>
<sequence>MVSIIKNQLLKHLSRFTKNLSADKINLSTFKGEGELSNLELNEVVLMDLLELPSWLCLKQAWCNKVTFRISWTKLKSVPIFLNLEEVQIVVETCDELRIPSAQPGSSNSGVPGKYSFIHKVIDGITVNVNTVNIIFNSPAFSASVQISRIVVESKNHKFQPSDLRMTRLKNQSKGQLLIFKELRWDTVRIEAKSTTLKDLTPLRLIINEARCRIVIKKRLSDSFILGSRLAIILNDLMWFFTDSQLKAALYFLDSLTDLIQKSTQITRMTKAARKLEELPEYQAQLSQEETSEVPEKYKLFAAHDVIETSYHLISQQIMLHLSDDPGDGRSSYPNLKNGDALHISLKKFHVDYYPYHLAKGNRKHWLKYNTNFVPHALWQEKALSSFRTKFLNLIDQHKPLHTPLNRPKKNLNDTSPSIEVKSPQNAEYKNNKRKVETKFSKLMTSCIVLRIEDFNIYKVTSSQKRGLKEFIFGDRSQLSLPVDSNIVHAEFTYYYYPSDIPFPLPPPKFYVQINPVSIMFDVDTCLWINSFAMNLFQSLANSKSEVPVSTYSYMDVKIEAILPRINFESVVDHPNQKDRPKCLSFQVTRATITNTRSLEQSSRADLAKCVDSFHMGSLFFGSEFPSQPNDFYVVTQKFIDHISTVDNIRDVPSQIDSSVTDEWMTQFTREMLWTDAKDVWCINLDPVWADFNGARAIGIAKSVPFLDALPVTLWLHTHMDPNSTIKSSGDTTSDSQSYADIHALVYITNLVSVQINHYQYLFLLRLAEDAALLATYLAIDAERILKVESNSSIAMGVIIPQLEVTFVMPSNSPGKESSGGDIESVVPDTSSIADDMLVGSTPSVWHNSTLSITQIGVPPKKQIANGSSNPNQMDLPTSLSSDYLQTSPGRSVTNEEHSLLLQQKGNLNLQTNLNMGLTSVRKGFTSLMSSIDSALKPSPDDMSDTMSIRSDASSDSEKFVVINCDLDIAGAEIILVVAEFFERIEEAAEVLEEENTMTTTSEHSVTSTSRRKDLVSVSTFKLNKIEFVYQSLGFQSSMKVQLSNLLCDDCSSISWDELQSKFGTRSRVWTSNPPSDFSSPKVKLRLDHNLVVSKSSMLDMDLTNRDTFASLFLDLVNITVKDLSLNLNMSTVTGLADLIEDEVIPVPFPVKITLDNVKVHLNEDRPPVNITSPGPIPIDLHIKHLYIVRTEDGIFNLFPNSNDKSSIANGQQSNKDSSQVDSKTLNNEDLRRLMTFERISEENRLLRKSKEENDKENDLLKDVLKKSQDEVIRLLSEKQNLLEEIRRLQHQCNGSKR</sequence>
<evidence type="ECO:0000256" key="2">
    <source>
        <dbReference type="SAM" id="MobiDB-lite"/>
    </source>
</evidence>
<keyword evidence="1" id="KW-0175">Coiled coil</keyword>
<dbReference type="PANTHER" id="PTHR22774">
    <property type="entry name" value="CHOREIN N-TERMINAL DOMAIN-CONTAINING PROTEIN"/>
    <property type="match status" value="1"/>
</dbReference>
<dbReference type="PANTHER" id="PTHR22774:SF11">
    <property type="entry name" value="CHOREIN N-TERMINAL DOMAIN-CONTAINING PROTEIN"/>
    <property type="match status" value="1"/>
</dbReference>
<feature type="region of interest" description="Disordered" evidence="2">
    <location>
        <begin position="402"/>
        <end position="421"/>
    </location>
</feature>
<name>A0A9P0G6M8_9CUCU</name>
<dbReference type="OrthoDB" id="43807at2759"/>
<organism evidence="3 4">
    <name type="scientific">Psylliodes chrysocephalus</name>
    <dbReference type="NCBI Taxonomy" id="3402493"/>
    <lineage>
        <taxon>Eukaryota</taxon>
        <taxon>Metazoa</taxon>
        <taxon>Ecdysozoa</taxon>
        <taxon>Arthropoda</taxon>
        <taxon>Hexapoda</taxon>
        <taxon>Insecta</taxon>
        <taxon>Pterygota</taxon>
        <taxon>Neoptera</taxon>
        <taxon>Endopterygota</taxon>
        <taxon>Coleoptera</taxon>
        <taxon>Polyphaga</taxon>
        <taxon>Cucujiformia</taxon>
        <taxon>Chrysomeloidea</taxon>
        <taxon>Chrysomelidae</taxon>
        <taxon>Galerucinae</taxon>
        <taxon>Alticini</taxon>
        <taxon>Psylliodes</taxon>
    </lineage>
</organism>
<gene>
    <name evidence="3" type="ORF">PSYICH_LOCUS616</name>
</gene>
<keyword evidence="4" id="KW-1185">Reference proteome</keyword>
<feature type="coiled-coil region" evidence="1">
    <location>
        <begin position="1240"/>
        <end position="1292"/>
    </location>
</feature>
<dbReference type="Pfam" id="PF24917">
    <property type="entry name" value="BLTP3A_B"/>
    <property type="match status" value="3"/>
</dbReference>
<reference evidence="3" key="1">
    <citation type="submission" date="2022-01" db="EMBL/GenBank/DDBJ databases">
        <authorList>
            <person name="King R."/>
        </authorList>
    </citation>
    <scope>NUCLEOTIDE SEQUENCE</scope>
</reference>
<evidence type="ECO:0000313" key="3">
    <source>
        <dbReference type="EMBL" id="CAH1098722.1"/>
    </source>
</evidence>
<dbReference type="InterPro" id="IPR026728">
    <property type="entry name" value="BLTP3A/B"/>
</dbReference>
<protein>
    <recommendedName>
        <fullName evidence="5">UHRF1-binding protein 1-like</fullName>
    </recommendedName>
</protein>
<evidence type="ECO:0000256" key="1">
    <source>
        <dbReference type="SAM" id="Coils"/>
    </source>
</evidence>